<dbReference type="AlphaFoldDB" id="A0A0J1HA29"/>
<evidence type="ECO:0000313" key="2">
    <source>
        <dbReference type="Proteomes" id="UP000035909"/>
    </source>
</evidence>
<proteinExistence type="predicted"/>
<organism evidence="1 2">
    <name type="scientific">Photobacterium ganghwense</name>
    <dbReference type="NCBI Taxonomy" id="320778"/>
    <lineage>
        <taxon>Bacteria</taxon>
        <taxon>Pseudomonadati</taxon>
        <taxon>Pseudomonadota</taxon>
        <taxon>Gammaproteobacteria</taxon>
        <taxon>Vibrionales</taxon>
        <taxon>Vibrionaceae</taxon>
        <taxon>Photobacterium</taxon>
    </lineage>
</organism>
<reference evidence="1 2" key="1">
    <citation type="submission" date="2015-05" db="EMBL/GenBank/DDBJ databases">
        <title>Photobacterium galathea sp. nov.</title>
        <authorList>
            <person name="Machado H."/>
            <person name="Gram L."/>
        </authorList>
    </citation>
    <scope>NUCLEOTIDE SEQUENCE [LARGE SCALE GENOMIC DNA]</scope>
    <source>
        <strain evidence="1 2">DSM 22954</strain>
    </source>
</reference>
<sequence length="85" mass="9980">MIITNIMRHNAYIIISLHSIFHGDKPIRDQNRWISDIENSDCIFFTSGFDEYNSQLNEIIKNPVAITQQTLDTNWVNIEKTVQQK</sequence>
<dbReference type="PATRIC" id="fig|320778.3.peg.2623"/>
<dbReference type="EMBL" id="LDOU01000013">
    <property type="protein sequence ID" value="KLV08565.1"/>
    <property type="molecule type" value="Genomic_DNA"/>
</dbReference>
<name>A0A0J1HA29_9GAMM</name>
<keyword evidence="2" id="KW-1185">Reference proteome</keyword>
<comment type="caution">
    <text evidence="1">The sequence shown here is derived from an EMBL/GenBank/DDBJ whole genome shotgun (WGS) entry which is preliminary data.</text>
</comment>
<accession>A0A0J1HA29</accession>
<dbReference type="Proteomes" id="UP000035909">
    <property type="component" value="Unassembled WGS sequence"/>
</dbReference>
<evidence type="ECO:0000313" key="1">
    <source>
        <dbReference type="EMBL" id="KLV08565.1"/>
    </source>
</evidence>
<protein>
    <submittedName>
        <fullName evidence="1">Uncharacterized protein</fullName>
    </submittedName>
</protein>
<gene>
    <name evidence="1" type="ORF">ABT57_12035</name>
</gene>